<comment type="caution">
    <text evidence="1">The sequence shown here is derived from an EMBL/GenBank/DDBJ whole genome shotgun (WGS) entry which is preliminary data.</text>
</comment>
<reference evidence="1 2" key="1">
    <citation type="journal article" date="2015" name="Genome Announc.">
        <title>Draft Genome Sequence of Burkholderia sp. Strain PML1(12), an Ectomycorrhizosphere-Inhabiting Bacterium with Effective Mineral-Weathering Ability.</title>
        <authorList>
            <person name="Uroz S."/>
            <person name="Oger P."/>
        </authorList>
    </citation>
    <scope>NUCLEOTIDE SEQUENCE [LARGE SCALE GENOMIC DNA]</scope>
    <source>
        <strain evidence="2">PML1(12)</strain>
    </source>
</reference>
<name>A0A0J1CMC4_9BURK</name>
<dbReference type="AlphaFoldDB" id="A0A0J1CMC4"/>
<keyword evidence="2" id="KW-1185">Reference proteome</keyword>
<accession>A0A0J1CMC4</accession>
<dbReference type="PATRIC" id="fig|908627.4.peg.7760"/>
<dbReference type="Proteomes" id="UP000035963">
    <property type="component" value="Unassembled WGS sequence"/>
</dbReference>
<evidence type="ECO:0000313" key="1">
    <source>
        <dbReference type="EMBL" id="KLU21669.1"/>
    </source>
</evidence>
<gene>
    <name evidence="1" type="ORF">EOS_34685</name>
</gene>
<evidence type="ECO:0000313" key="2">
    <source>
        <dbReference type="Proteomes" id="UP000035963"/>
    </source>
</evidence>
<proteinExistence type="predicted"/>
<sequence>MDARLSIAITMMSVVRLIGRRGYTREEIMGAFSTRLRDMHSLGSSLLYRQCHIRFMRVFRSDQIVESSHQEHMKGISRSL</sequence>
<dbReference type="EMBL" id="AEJF01000209">
    <property type="protein sequence ID" value="KLU21669.1"/>
    <property type="molecule type" value="Genomic_DNA"/>
</dbReference>
<organism evidence="1 2">
    <name type="scientific">Caballeronia mineralivorans PML1(12)</name>
    <dbReference type="NCBI Taxonomy" id="908627"/>
    <lineage>
        <taxon>Bacteria</taxon>
        <taxon>Pseudomonadati</taxon>
        <taxon>Pseudomonadota</taxon>
        <taxon>Betaproteobacteria</taxon>
        <taxon>Burkholderiales</taxon>
        <taxon>Burkholderiaceae</taxon>
        <taxon>Caballeronia</taxon>
    </lineage>
</organism>
<protein>
    <submittedName>
        <fullName evidence="1">Uncharacterized protein</fullName>
    </submittedName>
</protein>